<comment type="caution">
    <text evidence="4">The sequence shown here is derived from an EMBL/GenBank/DDBJ whole genome shotgun (WGS) entry which is preliminary data.</text>
</comment>
<dbReference type="SMART" id="SM00368">
    <property type="entry name" value="LRR_RI"/>
    <property type="match status" value="15"/>
</dbReference>
<name>A0AAW0Q9X3_9GOBI</name>
<dbReference type="SUPFAM" id="SSF52047">
    <property type="entry name" value="RNI-like"/>
    <property type="match status" value="2"/>
</dbReference>
<evidence type="ECO:0000313" key="4">
    <source>
        <dbReference type="EMBL" id="KAK7944682.1"/>
    </source>
</evidence>
<keyword evidence="2" id="KW-0677">Repeat</keyword>
<gene>
    <name evidence="4" type="ORF">WMY93_000410</name>
</gene>
<dbReference type="InterPro" id="IPR001611">
    <property type="entry name" value="Leu-rich_rpt"/>
</dbReference>
<dbReference type="InterPro" id="IPR006553">
    <property type="entry name" value="Leu-rich_rpt_Cys-con_subtyp"/>
</dbReference>
<dbReference type="Gene3D" id="3.80.10.10">
    <property type="entry name" value="Ribonuclease Inhibitor"/>
    <property type="match status" value="3"/>
</dbReference>
<accession>A0AAW0Q9X3</accession>
<evidence type="ECO:0000256" key="1">
    <source>
        <dbReference type="ARBA" id="ARBA00022614"/>
    </source>
</evidence>
<evidence type="ECO:0000256" key="2">
    <source>
        <dbReference type="ARBA" id="ARBA00022737"/>
    </source>
</evidence>
<dbReference type="AlphaFoldDB" id="A0AAW0Q9X3"/>
<dbReference type="Pfam" id="PF13516">
    <property type="entry name" value="LRR_6"/>
    <property type="match status" value="5"/>
</dbReference>
<dbReference type="InterPro" id="IPR032675">
    <property type="entry name" value="LRR_dom_sf"/>
</dbReference>
<keyword evidence="1" id="KW-0433">Leucine-rich repeat</keyword>
<dbReference type="InterPro" id="IPR051261">
    <property type="entry name" value="NLR"/>
</dbReference>
<dbReference type="PANTHER" id="PTHR24106">
    <property type="entry name" value="NACHT, LRR AND CARD DOMAINS-CONTAINING"/>
    <property type="match status" value="1"/>
</dbReference>
<evidence type="ECO:0000256" key="3">
    <source>
        <dbReference type="SAM" id="MobiDB-lite"/>
    </source>
</evidence>
<organism evidence="4 5">
    <name type="scientific">Mugilogobius chulae</name>
    <name type="common">yellowstripe goby</name>
    <dbReference type="NCBI Taxonomy" id="88201"/>
    <lineage>
        <taxon>Eukaryota</taxon>
        <taxon>Metazoa</taxon>
        <taxon>Chordata</taxon>
        <taxon>Craniata</taxon>
        <taxon>Vertebrata</taxon>
        <taxon>Euteleostomi</taxon>
        <taxon>Actinopterygii</taxon>
        <taxon>Neopterygii</taxon>
        <taxon>Teleostei</taxon>
        <taxon>Neoteleostei</taxon>
        <taxon>Acanthomorphata</taxon>
        <taxon>Gobiaria</taxon>
        <taxon>Gobiiformes</taxon>
        <taxon>Gobioidei</taxon>
        <taxon>Gobiidae</taxon>
        <taxon>Gobionellinae</taxon>
        <taxon>Mugilogobius</taxon>
    </lineage>
</organism>
<dbReference type="Proteomes" id="UP001460270">
    <property type="component" value="Unassembled WGS sequence"/>
</dbReference>
<sequence>MFWRTGPVTEMCGVVGLVQRSLHGGHQTLTAHTLTIINSCSSSRRDEADWLLDFNCELISEVSPQRIKRPQAANQIQRSVLHRGSQEVRGFITEPVQKRGVLSRKRFTDEGRYRSIKIFHCLVEMKDQSLLQQIQDLLKSKGGSLENLSEFQCSALAYMLQMSEQVLEELDLQKYKFTSDGGRQRTDPSGEELQEGSSPNCELSTLRLKNCFLSEMSCSSLASALSSNPSHLTDLDLSKNSLSDSGVSHLCAVLQRSDCPLQTLRLRDTGLSEMSCSSLASALTSNPSHIRELELSENTNLWDSGVSHLCAFLRSPHCQLHTLRLRSCGLSEMSCSSLASALSSNPSHIRELELSENTNLSDSGVSHLCAFLQSPHCQLHTLRLRACGLSEMSCSSLASALSSNPSHIRELELSENTNLSDSGVSHLCAFLRSPHCQLHTLRLRSCGLSEMSCSSLASALSSNPSHIRELELSENTNLSDSGVSHLCAFLQSPHCQLHTLRLRSCGLSEMSCSSLASALSSNPSHIRELELSENTNLWDSGVSHLCAFLQSPDCQLHTLRLRFCGLSEMSCSSLASALSSNPSHIRELELSENTNLSDSGVSHLCAFLRSPHCQLHTLRLQDCGWSEISCSSLASLLKSNQSRLTELDLGLKSLSQADVKRFLDHKENPFPSLGGLKQLCSSQAGPSDGAERLQLPTSRTITSLSLMSIKSDTSPDAN</sequence>
<dbReference type="EMBL" id="JBBPFD010000001">
    <property type="protein sequence ID" value="KAK7944682.1"/>
    <property type="molecule type" value="Genomic_DNA"/>
</dbReference>
<evidence type="ECO:0000313" key="5">
    <source>
        <dbReference type="Proteomes" id="UP001460270"/>
    </source>
</evidence>
<protein>
    <submittedName>
        <fullName evidence="4">Uncharacterized protein</fullName>
    </submittedName>
</protein>
<reference evidence="5" key="1">
    <citation type="submission" date="2024-04" db="EMBL/GenBank/DDBJ databases">
        <title>Salinicola lusitanus LLJ914,a marine bacterium isolated from the Okinawa Trough.</title>
        <authorList>
            <person name="Li J."/>
        </authorList>
    </citation>
    <scope>NUCLEOTIDE SEQUENCE [LARGE SCALE GENOMIC DNA]</scope>
</reference>
<keyword evidence="5" id="KW-1185">Reference proteome</keyword>
<feature type="region of interest" description="Disordered" evidence="3">
    <location>
        <begin position="178"/>
        <end position="199"/>
    </location>
</feature>
<dbReference type="SMART" id="SM00367">
    <property type="entry name" value="LRR_CC"/>
    <property type="match status" value="7"/>
</dbReference>
<proteinExistence type="predicted"/>